<dbReference type="SMART" id="SM00671">
    <property type="entry name" value="SEL1"/>
    <property type="match status" value="1"/>
</dbReference>
<evidence type="ECO:0000256" key="1">
    <source>
        <dbReference type="SAM" id="MobiDB-lite"/>
    </source>
</evidence>
<feature type="non-terminal residue" evidence="2">
    <location>
        <position position="1"/>
    </location>
</feature>
<accession>K0TAM7</accession>
<dbReference type="Gene3D" id="1.25.40.10">
    <property type="entry name" value="Tetratricopeptide repeat domain"/>
    <property type="match status" value="1"/>
</dbReference>
<proteinExistence type="predicted"/>
<dbReference type="SUPFAM" id="SSF81901">
    <property type="entry name" value="HCP-like"/>
    <property type="match status" value="1"/>
</dbReference>
<feature type="region of interest" description="Disordered" evidence="1">
    <location>
        <begin position="172"/>
        <end position="205"/>
    </location>
</feature>
<dbReference type="InterPro" id="IPR006597">
    <property type="entry name" value="Sel1-like"/>
</dbReference>
<sequence length="205" mass="22135">VDRLAMIMTRVRKKDHEAIYFLGQQYFFGELGLQKDMRRAVELWTEAADLGSIQALFDLGNAYRQGYGVQQDMANKRLSSLTLLDSPLPGRLFRTARPYGLCLESDEGRTLLRFVPGRDIAGGPSLDPPRSSGDTGPFLVGSTVEDEGPPVICLASTAGGTPIMTPHVPAPPCRGSELRGARSIGDAGSAQIRTSGEDCCPPRRA</sequence>
<feature type="region of interest" description="Disordered" evidence="1">
    <location>
        <begin position="119"/>
        <end position="142"/>
    </location>
</feature>
<gene>
    <name evidence="2" type="ORF">THAOC_04191</name>
</gene>
<protein>
    <recommendedName>
        <fullName evidence="4">Sel1 repeat family protein</fullName>
    </recommendedName>
</protein>
<organism evidence="2 3">
    <name type="scientific">Thalassiosira oceanica</name>
    <name type="common">Marine diatom</name>
    <dbReference type="NCBI Taxonomy" id="159749"/>
    <lineage>
        <taxon>Eukaryota</taxon>
        <taxon>Sar</taxon>
        <taxon>Stramenopiles</taxon>
        <taxon>Ochrophyta</taxon>
        <taxon>Bacillariophyta</taxon>
        <taxon>Coscinodiscophyceae</taxon>
        <taxon>Thalassiosirophycidae</taxon>
        <taxon>Thalassiosirales</taxon>
        <taxon>Thalassiosiraceae</taxon>
        <taxon>Thalassiosira</taxon>
    </lineage>
</organism>
<keyword evidence="3" id="KW-1185">Reference proteome</keyword>
<dbReference type="AlphaFoldDB" id="K0TAM7"/>
<reference evidence="2 3" key="1">
    <citation type="journal article" date="2012" name="Genome Biol.">
        <title>Genome and low-iron response of an oceanic diatom adapted to chronic iron limitation.</title>
        <authorList>
            <person name="Lommer M."/>
            <person name="Specht M."/>
            <person name="Roy A.S."/>
            <person name="Kraemer L."/>
            <person name="Andreson R."/>
            <person name="Gutowska M.A."/>
            <person name="Wolf J."/>
            <person name="Bergner S.V."/>
            <person name="Schilhabel M.B."/>
            <person name="Klostermeier U.C."/>
            <person name="Beiko R.G."/>
            <person name="Rosenstiel P."/>
            <person name="Hippler M."/>
            <person name="Laroche J."/>
        </authorList>
    </citation>
    <scope>NUCLEOTIDE SEQUENCE [LARGE SCALE GENOMIC DNA]</scope>
    <source>
        <strain evidence="2 3">CCMP1005</strain>
    </source>
</reference>
<dbReference type="InterPro" id="IPR011990">
    <property type="entry name" value="TPR-like_helical_dom_sf"/>
</dbReference>
<evidence type="ECO:0008006" key="4">
    <source>
        <dbReference type="Google" id="ProtNLM"/>
    </source>
</evidence>
<dbReference type="EMBL" id="AGNL01003917">
    <property type="protein sequence ID" value="EJK74149.1"/>
    <property type="molecule type" value="Genomic_DNA"/>
</dbReference>
<evidence type="ECO:0000313" key="3">
    <source>
        <dbReference type="Proteomes" id="UP000266841"/>
    </source>
</evidence>
<dbReference type="Pfam" id="PF08238">
    <property type="entry name" value="Sel1"/>
    <property type="match status" value="2"/>
</dbReference>
<dbReference type="OrthoDB" id="442451at2759"/>
<name>K0TAM7_THAOC</name>
<dbReference type="Proteomes" id="UP000266841">
    <property type="component" value="Unassembled WGS sequence"/>
</dbReference>
<evidence type="ECO:0000313" key="2">
    <source>
        <dbReference type="EMBL" id="EJK74149.1"/>
    </source>
</evidence>
<comment type="caution">
    <text evidence="2">The sequence shown here is derived from an EMBL/GenBank/DDBJ whole genome shotgun (WGS) entry which is preliminary data.</text>
</comment>